<dbReference type="SUPFAM" id="SSF118196">
    <property type="entry name" value="YaeB-like"/>
    <property type="match status" value="1"/>
</dbReference>
<dbReference type="RefSeq" id="WP_013194562.1">
    <property type="nucleotide sequence ID" value="NC_014253.1"/>
</dbReference>
<evidence type="ECO:0000256" key="1">
    <source>
        <dbReference type="ARBA" id="ARBA00022691"/>
    </source>
</evidence>
<dbReference type="AlphaFoldDB" id="D7E947"/>
<evidence type="ECO:0000256" key="2">
    <source>
        <dbReference type="ARBA" id="ARBA00033753"/>
    </source>
</evidence>
<dbReference type="Proteomes" id="UP000000391">
    <property type="component" value="Chromosome"/>
</dbReference>
<dbReference type="EMBL" id="CP002069">
    <property type="protein sequence ID" value="ADI73995.1"/>
    <property type="molecule type" value="Genomic_DNA"/>
</dbReference>
<reference evidence="4 5" key="1">
    <citation type="submission" date="2010-06" db="EMBL/GenBank/DDBJ databases">
        <title>Complete sequence chromosome of Methanohalobium evestigatum Z-7303.</title>
        <authorList>
            <consortium name="US DOE Joint Genome Institute"/>
            <person name="Lucas S."/>
            <person name="Copeland A."/>
            <person name="Lapidus A."/>
            <person name="Cheng J.-F."/>
            <person name="Bruce D."/>
            <person name="Goodwin L."/>
            <person name="Pitluck S."/>
            <person name="Saunders E."/>
            <person name="Detter J.C."/>
            <person name="Han C."/>
            <person name="Tapia R."/>
            <person name="Land M."/>
            <person name="Hauser L."/>
            <person name="Kyrpides N."/>
            <person name="Mikhailova N."/>
            <person name="Sieprawska-Lupa M."/>
            <person name="Whitman W.B."/>
            <person name="Anderson I."/>
            <person name="Woyke T."/>
        </authorList>
    </citation>
    <scope>NUCLEOTIDE SEQUENCE [LARGE SCALE GENOMIC DNA]</scope>
    <source>
        <strain evidence="5">ATCC BAA-1072 / DSM 3721 / NBRC 107634 / OCM 161 / Z-7303</strain>
    </source>
</reference>
<keyword evidence="5" id="KW-1185">Reference proteome</keyword>
<dbReference type="InterPro" id="IPR040372">
    <property type="entry name" value="YaeB-like"/>
</dbReference>
<feature type="domain" description="TsaA-like" evidence="3">
    <location>
        <begin position="7"/>
        <end position="134"/>
    </location>
</feature>
<protein>
    <recommendedName>
        <fullName evidence="3">TsaA-like domain-containing protein</fullName>
    </recommendedName>
</protein>
<comment type="similarity">
    <text evidence="2">Belongs to the tRNA methyltransferase O family.</text>
</comment>
<dbReference type="PANTHER" id="PTHR12818">
    <property type="entry name" value="TRNA (ADENINE(37)-N6)-METHYLTRANSFERASE"/>
    <property type="match status" value="1"/>
</dbReference>
<name>D7E947_METEZ</name>
<dbReference type="Gene3D" id="2.40.30.70">
    <property type="entry name" value="YaeB-like"/>
    <property type="match status" value="1"/>
</dbReference>
<gene>
    <name evidence="4" type="ordered locus">Metev_1113</name>
</gene>
<dbReference type="InterPro" id="IPR023370">
    <property type="entry name" value="TrmO-like_N"/>
</dbReference>
<dbReference type="InterPro" id="IPR036413">
    <property type="entry name" value="YaeB-like_sf"/>
</dbReference>
<dbReference type="InterPro" id="IPR036414">
    <property type="entry name" value="YaeB_N_sf"/>
</dbReference>
<organism evidence="4 5">
    <name type="scientific">Methanohalobium evestigatum (strain ATCC BAA-1072 / DSM 3721 / NBRC 107634 / OCM 161 / Z-7303)</name>
    <dbReference type="NCBI Taxonomy" id="644295"/>
    <lineage>
        <taxon>Archaea</taxon>
        <taxon>Methanobacteriati</taxon>
        <taxon>Methanobacteriota</taxon>
        <taxon>Stenosarchaea group</taxon>
        <taxon>Methanomicrobia</taxon>
        <taxon>Methanosarcinales</taxon>
        <taxon>Methanosarcinaceae</taxon>
        <taxon>Methanohalobium</taxon>
    </lineage>
</organism>
<dbReference type="PANTHER" id="PTHR12818:SF0">
    <property type="entry name" value="TRNA (ADENINE(37)-N6)-METHYLTRANSFERASE"/>
    <property type="match status" value="1"/>
</dbReference>
<dbReference type="Pfam" id="PF01980">
    <property type="entry name" value="TrmO_N"/>
    <property type="match status" value="1"/>
</dbReference>
<dbReference type="STRING" id="644295.Metev_1113"/>
<evidence type="ECO:0000259" key="3">
    <source>
        <dbReference type="PROSITE" id="PS51668"/>
    </source>
</evidence>
<dbReference type="GeneID" id="9346745"/>
<sequence length="134" mass="15671">MDETIKMRPVGYVDNTFHELKYNKDMYQSVSKIIIYDEFKDGLYRVTDFDRLEVIFYFDKFNNYELIQKRRIDGIRAGVFASRTPKRPNGIGITTVKLEKVVDNILHVKGLDALDKTPVLDIKPYVESFKKGPD</sequence>
<evidence type="ECO:0000313" key="4">
    <source>
        <dbReference type="EMBL" id="ADI73995.1"/>
    </source>
</evidence>
<proteinExistence type="inferred from homology"/>
<dbReference type="HOGENOM" id="CLU_013458_2_0_2"/>
<accession>D7E947</accession>
<dbReference type="NCBIfam" id="TIGR00104">
    <property type="entry name" value="tRNA_TsaA"/>
    <property type="match status" value="1"/>
</dbReference>
<evidence type="ECO:0000313" key="5">
    <source>
        <dbReference type="Proteomes" id="UP000000391"/>
    </source>
</evidence>
<dbReference type="OrthoDB" id="40408at2157"/>
<dbReference type="CDD" id="cd09281">
    <property type="entry name" value="UPF0066"/>
    <property type="match status" value="1"/>
</dbReference>
<dbReference type="KEGG" id="mev:Metev_1113"/>
<keyword evidence="1" id="KW-0949">S-adenosyl-L-methionine</keyword>
<dbReference type="PROSITE" id="PS51668">
    <property type="entry name" value="TSAA_2"/>
    <property type="match status" value="1"/>
</dbReference>